<keyword evidence="1" id="KW-1133">Transmembrane helix</keyword>
<evidence type="ECO:0000256" key="1">
    <source>
        <dbReference type="SAM" id="Phobius"/>
    </source>
</evidence>
<dbReference type="EMBL" id="REGN01005371">
    <property type="protein sequence ID" value="RNA13600.1"/>
    <property type="molecule type" value="Genomic_DNA"/>
</dbReference>
<gene>
    <name evidence="2" type="ORF">BpHYR1_032180</name>
</gene>
<keyword evidence="1" id="KW-0472">Membrane</keyword>
<feature type="transmembrane region" description="Helical" evidence="1">
    <location>
        <begin position="29"/>
        <end position="47"/>
    </location>
</feature>
<reference evidence="2 3" key="1">
    <citation type="journal article" date="2018" name="Sci. Rep.">
        <title>Genomic signatures of local adaptation to the degree of environmental predictability in rotifers.</title>
        <authorList>
            <person name="Franch-Gras L."/>
            <person name="Hahn C."/>
            <person name="Garcia-Roger E.M."/>
            <person name="Carmona M.J."/>
            <person name="Serra M."/>
            <person name="Gomez A."/>
        </authorList>
    </citation>
    <scope>NUCLEOTIDE SEQUENCE [LARGE SCALE GENOMIC DNA]</scope>
    <source>
        <strain evidence="2">HYR1</strain>
    </source>
</reference>
<evidence type="ECO:0000313" key="2">
    <source>
        <dbReference type="EMBL" id="RNA13600.1"/>
    </source>
</evidence>
<keyword evidence="3" id="KW-1185">Reference proteome</keyword>
<organism evidence="2 3">
    <name type="scientific">Brachionus plicatilis</name>
    <name type="common">Marine rotifer</name>
    <name type="synonym">Brachionus muelleri</name>
    <dbReference type="NCBI Taxonomy" id="10195"/>
    <lineage>
        <taxon>Eukaryota</taxon>
        <taxon>Metazoa</taxon>
        <taxon>Spiralia</taxon>
        <taxon>Gnathifera</taxon>
        <taxon>Rotifera</taxon>
        <taxon>Eurotatoria</taxon>
        <taxon>Monogononta</taxon>
        <taxon>Pseudotrocha</taxon>
        <taxon>Ploima</taxon>
        <taxon>Brachionidae</taxon>
        <taxon>Brachionus</taxon>
    </lineage>
</organism>
<dbReference type="AlphaFoldDB" id="A0A3M7QQH9"/>
<evidence type="ECO:0000313" key="3">
    <source>
        <dbReference type="Proteomes" id="UP000276133"/>
    </source>
</evidence>
<protein>
    <submittedName>
        <fullName evidence="2">Uncharacterized protein</fullName>
    </submittedName>
</protein>
<name>A0A3M7QQH9_BRAPC</name>
<accession>A0A3M7QQH9</accession>
<keyword evidence="1" id="KW-0812">Transmembrane</keyword>
<dbReference type="Proteomes" id="UP000276133">
    <property type="component" value="Unassembled WGS sequence"/>
</dbReference>
<comment type="caution">
    <text evidence="2">The sequence shown here is derived from an EMBL/GenBank/DDBJ whole genome shotgun (WGS) entry which is preliminary data.</text>
</comment>
<proteinExistence type="predicted"/>
<sequence length="83" mass="10007">MGTMDLDPVNNFNEINIFLKFKHSIFNNSNLIFTDLLCFLVVYMNSFRLQDFTNYFKSTKCLKYSSLFRKKISIFDETIFYEK</sequence>